<dbReference type="PANTHER" id="PTHR31321:SF76">
    <property type="entry name" value="PECTINESTERASE 10-RELATED"/>
    <property type="match status" value="1"/>
</dbReference>
<protein>
    <recommendedName>
        <fullName evidence="3">pectinesterase</fullName>
        <ecNumber evidence="3">3.1.1.11</ecNumber>
    </recommendedName>
</protein>
<evidence type="ECO:0000256" key="6">
    <source>
        <dbReference type="ARBA" id="ARBA00023180"/>
    </source>
</evidence>
<comment type="function">
    <text evidence="8">Acts in the modification of cell walls via demethylesterification of cell wall pectin.</text>
</comment>
<keyword evidence="6" id="KW-0325">Glycoprotein</keyword>
<evidence type="ECO:0000256" key="9">
    <source>
        <dbReference type="SAM" id="SignalP"/>
    </source>
</evidence>
<feature type="domain" description="Pectinesterase catalytic" evidence="10">
    <location>
        <begin position="35"/>
        <end position="311"/>
    </location>
</feature>
<dbReference type="SUPFAM" id="SSF51126">
    <property type="entry name" value="Pectin lyase-like"/>
    <property type="match status" value="1"/>
</dbReference>
<dbReference type="EMBL" id="JBEAFC010000008">
    <property type="protein sequence ID" value="KAL1542977.1"/>
    <property type="molecule type" value="Genomic_DNA"/>
</dbReference>
<evidence type="ECO:0000256" key="2">
    <source>
        <dbReference type="ARBA" id="ARBA00008891"/>
    </source>
</evidence>
<gene>
    <name evidence="11" type="ORF">AAHA92_20006</name>
</gene>
<sequence>MATLLQNILAFSVLAFSLGFASELEAAQIVSVPWSFSTVQAAIDSVPSNNSDWIVIDIKAGIYKEQVKIPSDKPFIHLKGEFGRTSIVWDATDSIFDSATFESLADNILVTGINFVNSYNYPLRKGGNPAKRALAARIAGDNSALYDCGFLGFQDTLYDYDGRHYFKRCNITGGVDFIFGNGRSLYEDCTISVDPDSQLGDNFVGFITAQGRENPNDNTGFVFKNCNVIGNGKVYLGRAWRPYSRVIFYNSYLSDIILPQGWDSWHNDEYNLTFVEEQCRGLGSDKSSRVKWEKTLSQGELQYLTSISYIDDQGWLSKLPSY</sequence>
<dbReference type="Pfam" id="PF01095">
    <property type="entry name" value="Pectinesterase"/>
    <property type="match status" value="1"/>
</dbReference>
<dbReference type="Gene3D" id="2.160.20.10">
    <property type="entry name" value="Single-stranded right-handed beta-helix, Pectin lyase-like"/>
    <property type="match status" value="1"/>
</dbReference>
<comment type="pathway">
    <text evidence="1">Glycan metabolism; pectin degradation; 2-dehydro-3-deoxy-D-gluconate from pectin: step 1/5.</text>
</comment>
<evidence type="ECO:0000256" key="8">
    <source>
        <dbReference type="ARBA" id="ARBA00057335"/>
    </source>
</evidence>
<evidence type="ECO:0000256" key="4">
    <source>
        <dbReference type="ARBA" id="ARBA00022801"/>
    </source>
</evidence>
<name>A0ABD1GFT6_SALDI</name>
<keyword evidence="9" id="KW-0732">Signal</keyword>
<dbReference type="InterPro" id="IPR000070">
    <property type="entry name" value="Pectinesterase_cat"/>
</dbReference>
<evidence type="ECO:0000313" key="11">
    <source>
        <dbReference type="EMBL" id="KAL1542977.1"/>
    </source>
</evidence>
<feature type="signal peptide" evidence="9">
    <location>
        <begin position="1"/>
        <end position="26"/>
    </location>
</feature>
<comment type="caution">
    <text evidence="11">The sequence shown here is derived from an EMBL/GenBank/DDBJ whole genome shotgun (WGS) entry which is preliminary data.</text>
</comment>
<accession>A0ABD1GFT6</accession>
<dbReference type="AlphaFoldDB" id="A0ABD1GFT6"/>
<dbReference type="InterPro" id="IPR012334">
    <property type="entry name" value="Pectin_lyas_fold"/>
</dbReference>
<dbReference type="InterPro" id="IPR011050">
    <property type="entry name" value="Pectin_lyase_fold/virulence"/>
</dbReference>
<reference evidence="11 12" key="1">
    <citation type="submission" date="2024-06" db="EMBL/GenBank/DDBJ databases">
        <title>A chromosome level genome sequence of Diviner's sage (Salvia divinorum).</title>
        <authorList>
            <person name="Ford S.A."/>
            <person name="Ro D.-K."/>
            <person name="Ness R.W."/>
            <person name="Phillips M.A."/>
        </authorList>
    </citation>
    <scope>NUCLEOTIDE SEQUENCE [LARGE SCALE GENOMIC DNA]</scope>
    <source>
        <strain evidence="11">SAF-2024a</strain>
        <tissue evidence="11">Leaf</tissue>
    </source>
</reference>
<evidence type="ECO:0000256" key="1">
    <source>
        <dbReference type="ARBA" id="ARBA00005184"/>
    </source>
</evidence>
<keyword evidence="5" id="KW-0063">Aspartyl esterase</keyword>
<dbReference type="EC" id="3.1.1.11" evidence="3"/>
<feature type="chain" id="PRO_5044883800" description="pectinesterase" evidence="9">
    <location>
        <begin position="27"/>
        <end position="322"/>
    </location>
</feature>
<evidence type="ECO:0000313" key="12">
    <source>
        <dbReference type="Proteomes" id="UP001567538"/>
    </source>
</evidence>
<proteinExistence type="inferred from homology"/>
<dbReference type="FunFam" id="2.160.20.10:FF:000013">
    <property type="entry name" value="Pectinesterase"/>
    <property type="match status" value="1"/>
</dbReference>
<evidence type="ECO:0000259" key="10">
    <source>
        <dbReference type="Pfam" id="PF01095"/>
    </source>
</evidence>
<evidence type="ECO:0000256" key="3">
    <source>
        <dbReference type="ARBA" id="ARBA00013229"/>
    </source>
</evidence>
<evidence type="ECO:0000256" key="5">
    <source>
        <dbReference type="ARBA" id="ARBA00023085"/>
    </source>
</evidence>
<comment type="catalytic activity">
    <reaction evidence="7">
        <text>[(1-&gt;4)-alpha-D-galacturonosyl methyl ester](n) + n H2O = [(1-&gt;4)-alpha-D-galacturonosyl](n) + n methanol + n H(+)</text>
        <dbReference type="Rhea" id="RHEA:22380"/>
        <dbReference type="Rhea" id="RHEA-COMP:14570"/>
        <dbReference type="Rhea" id="RHEA-COMP:14573"/>
        <dbReference type="ChEBI" id="CHEBI:15377"/>
        <dbReference type="ChEBI" id="CHEBI:15378"/>
        <dbReference type="ChEBI" id="CHEBI:17790"/>
        <dbReference type="ChEBI" id="CHEBI:140522"/>
        <dbReference type="ChEBI" id="CHEBI:140523"/>
        <dbReference type="EC" id="3.1.1.11"/>
    </reaction>
</comment>
<keyword evidence="4 11" id="KW-0378">Hydrolase</keyword>
<dbReference type="Proteomes" id="UP001567538">
    <property type="component" value="Unassembled WGS sequence"/>
</dbReference>
<comment type="similarity">
    <text evidence="2">Belongs to the pectinesterase family.</text>
</comment>
<evidence type="ECO:0000256" key="7">
    <source>
        <dbReference type="ARBA" id="ARBA00047928"/>
    </source>
</evidence>
<dbReference type="GO" id="GO:0030599">
    <property type="term" value="F:pectinesterase activity"/>
    <property type="evidence" value="ECO:0007669"/>
    <property type="project" value="UniProtKB-EC"/>
</dbReference>
<keyword evidence="12" id="KW-1185">Reference proteome</keyword>
<dbReference type="PANTHER" id="PTHR31321">
    <property type="entry name" value="ACYL-COA THIOESTER HYDROLASE YBHC-RELATED"/>
    <property type="match status" value="1"/>
</dbReference>
<organism evidence="11 12">
    <name type="scientific">Salvia divinorum</name>
    <name type="common">Maria pastora</name>
    <name type="synonym">Diviner's sage</name>
    <dbReference type="NCBI Taxonomy" id="28513"/>
    <lineage>
        <taxon>Eukaryota</taxon>
        <taxon>Viridiplantae</taxon>
        <taxon>Streptophyta</taxon>
        <taxon>Embryophyta</taxon>
        <taxon>Tracheophyta</taxon>
        <taxon>Spermatophyta</taxon>
        <taxon>Magnoliopsida</taxon>
        <taxon>eudicotyledons</taxon>
        <taxon>Gunneridae</taxon>
        <taxon>Pentapetalae</taxon>
        <taxon>asterids</taxon>
        <taxon>lamiids</taxon>
        <taxon>Lamiales</taxon>
        <taxon>Lamiaceae</taxon>
        <taxon>Nepetoideae</taxon>
        <taxon>Mentheae</taxon>
        <taxon>Salviinae</taxon>
        <taxon>Salvia</taxon>
        <taxon>Salvia subgen. Calosphace</taxon>
    </lineage>
</organism>